<proteinExistence type="predicted"/>
<reference evidence="1 2" key="1">
    <citation type="submission" date="2019-04" db="EMBL/GenBank/DDBJ databases">
        <title>Lysinibacillus genome sequencing.</title>
        <authorList>
            <person name="Dunlap C."/>
        </authorList>
    </citation>
    <scope>NUCLEOTIDE SEQUENCE [LARGE SCALE GENOMIC DNA]</scope>
    <source>
        <strain evidence="1 2">NBRC 109424</strain>
    </source>
</reference>
<gene>
    <name evidence="1" type="ORF">FC752_15675</name>
</gene>
<evidence type="ECO:0000313" key="1">
    <source>
        <dbReference type="EMBL" id="TKI60208.1"/>
    </source>
</evidence>
<dbReference type="EMBL" id="SZPV01000032">
    <property type="protein sequence ID" value="TKI60208.1"/>
    <property type="molecule type" value="Genomic_DNA"/>
</dbReference>
<dbReference type="Proteomes" id="UP000308539">
    <property type="component" value="Unassembled WGS sequence"/>
</dbReference>
<accession>A0ABY2T9W7</accession>
<dbReference type="RefSeq" id="WP_025220284.1">
    <property type="nucleotide sequence ID" value="NZ_CP006837.1"/>
</dbReference>
<comment type="caution">
    <text evidence="1">The sequence shown here is derived from an EMBL/GenBank/DDBJ whole genome shotgun (WGS) entry which is preliminary data.</text>
</comment>
<organism evidence="1 2">
    <name type="scientific">Lysinibacillus varians</name>
    <dbReference type="NCBI Taxonomy" id="1145276"/>
    <lineage>
        <taxon>Bacteria</taxon>
        <taxon>Bacillati</taxon>
        <taxon>Bacillota</taxon>
        <taxon>Bacilli</taxon>
        <taxon>Bacillales</taxon>
        <taxon>Bacillaceae</taxon>
        <taxon>Lysinibacillus</taxon>
    </lineage>
</organism>
<protein>
    <submittedName>
        <fullName evidence="1">Uncharacterized protein</fullName>
    </submittedName>
</protein>
<evidence type="ECO:0000313" key="2">
    <source>
        <dbReference type="Proteomes" id="UP000308539"/>
    </source>
</evidence>
<keyword evidence="2" id="KW-1185">Reference proteome</keyword>
<name>A0ABY2T9W7_9BACI</name>
<sequence length="210" mass="23872">MKPIAYVGIDIQFSRLSDEDRRRGLTFLYLYDLPYADLRAYAGIIITNLVEEQFLLEHKAMLEHYLNQGGVIFSLTETSLPWLVGVPNWKRSPIPLKDREIVMKEPTHPLFVGIDADDINYRKGVRGFFSRGYFEKIPLHAEILVTDQSGAVILYADYDSTNGTIFAGAGTDIYRVFIDEDNSSRRLSVQMLACIRAEYARNQVKGGQAL</sequence>